<dbReference type="KEGG" id="dvm:DvMF_2072"/>
<dbReference type="HOGENOM" id="CLU_1076583_0_0_7"/>
<proteinExistence type="predicted"/>
<evidence type="ECO:0008006" key="3">
    <source>
        <dbReference type="Google" id="ProtNLM"/>
    </source>
</evidence>
<protein>
    <recommendedName>
        <fullName evidence="3">Lipoprotein</fullName>
    </recommendedName>
</protein>
<accession>B8DQ96</accession>
<organism evidence="2">
    <name type="scientific">Nitratidesulfovibrio vulgaris (strain DSM 19637 / Miyazaki F)</name>
    <name type="common">Desulfovibrio vulgaris</name>
    <dbReference type="NCBI Taxonomy" id="883"/>
    <lineage>
        <taxon>Bacteria</taxon>
        <taxon>Pseudomonadati</taxon>
        <taxon>Thermodesulfobacteriota</taxon>
        <taxon>Desulfovibrionia</taxon>
        <taxon>Desulfovibrionales</taxon>
        <taxon>Desulfovibrionaceae</taxon>
        <taxon>Nitratidesulfovibrio</taxon>
    </lineage>
</organism>
<keyword evidence="1" id="KW-0732">Signal</keyword>
<feature type="chain" id="PRO_5002867522" description="Lipoprotein" evidence="1">
    <location>
        <begin position="21"/>
        <end position="258"/>
    </location>
</feature>
<feature type="signal peptide" evidence="1">
    <location>
        <begin position="1"/>
        <end position="20"/>
    </location>
</feature>
<gene>
    <name evidence="2" type="ordered locus">DvMF_2072</name>
</gene>
<evidence type="ECO:0000256" key="1">
    <source>
        <dbReference type="SAM" id="SignalP"/>
    </source>
</evidence>
<sequence length="258" mass="28844">MLLALALWLACLGAWRPGHAEPLPAMQRLPVVAPEPDIFRGFVQGNLQWLQRPGIVDAQGHYPVADAIPAGEYAPQSFARELFKRADLTAFPSAFLPVAMGKSTFAALGIRYEAEEPHTLLIRDKPLGQAQVSLTIFQMASFDWDGNGTRDWLFGCRILLYKQNVDLGSFLLVLNPQPTGPLDVRLLRVTYWPSNDTSKYINYFGTAARDYLFTVMRDRLPAIYPGWTPPARAEDLPWRDAPGMEGVGYVEHVDEGKK</sequence>
<reference evidence="2" key="1">
    <citation type="submission" date="2008-10" db="EMBL/GenBank/DDBJ databases">
        <title>Complete sequence of Desulfovibrio vulgaris str. 'Miyazaki F'.</title>
        <authorList>
            <person name="Lucas S."/>
            <person name="Copeland A."/>
            <person name="Lapidus A."/>
            <person name="Glavina del Rio T."/>
            <person name="Dalin E."/>
            <person name="Tice H."/>
            <person name="Bruce D."/>
            <person name="Goodwin L."/>
            <person name="Pitluck S."/>
            <person name="Sims D."/>
            <person name="Brettin T."/>
            <person name="Detter J.C."/>
            <person name="Han C."/>
            <person name="Larimer F."/>
            <person name="Land M."/>
            <person name="Hauser L."/>
            <person name="Kyrpides N."/>
            <person name="Mikhailova N."/>
            <person name="Hazen T.C."/>
            <person name="Richardson P."/>
        </authorList>
    </citation>
    <scope>NUCLEOTIDE SEQUENCE</scope>
    <source>
        <strain evidence="2">Miyazaki F</strain>
    </source>
</reference>
<name>B8DQ96_NITV9</name>
<dbReference type="EMBL" id="CP001197">
    <property type="protein sequence ID" value="ACL09015.1"/>
    <property type="molecule type" value="Genomic_DNA"/>
</dbReference>
<dbReference type="AlphaFoldDB" id="B8DQ96"/>
<evidence type="ECO:0000313" key="2">
    <source>
        <dbReference type="EMBL" id="ACL09015.1"/>
    </source>
</evidence>
<dbReference type="STRING" id="883.DvMF_2072"/>